<name>A0A379ZVU9_9GAMM</name>
<protein>
    <recommendedName>
        <fullName evidence="3">glucose-6-phosphate isomerase</fullName>
        <ecNumber evidence="3">5.3.1.9</ecNumber>
    </recommendedName>
</protein>
<keyword evidence="4" id="KW-0312">Gluconeogenesis</keyword>
<accession>A0A379ZVU9</accession>
<evidence type="ECO:0000313" key="9">
    <source>
        <dbReference type="Proteomes" id="UP000255529"/>
    </source>
</evidence>
<proteinExistence type="inferred from homology"/>
<dbReference type="GO" id="GO:0004347">
    <property type="term" value="F:glucose-6-phosphate isomerase activity"/>
    <property type="evidence" value="ECO:0007669"/>
    <property type="project" value="UniProtKB-EC"/>
</dbReference>
<dbReference type="RefSeq" id="WP_115183691.1">
    <property type="nucleotide sequence ID" value="NZ_CAMISD010000006.1"/>
</dbReference>
<comment type="pathway">
    <text evidence="1">Carbohydrate degradation; glycolysis; D-glyceraldehyde 3-phosphate and glycerone phosphate from D-glucose: step 2/4.</text>
</comment>
<comment type="similarity">
    <text evidence="2">Belongs to the archaeal-type GPI family.</text>
</comment>
<evidence type="ECO:0000256" key="5">
    <source>
        <dbReference type="ARBA" id="ARBA00023152"/>
    </source>
</evidence>
<dbReference type="Proteomes" id="UP000255529">
    <property type="component" value="Unassembled WGS sequence"/>
</dbReference>
<gene>
    <name evidence="8" type="ORF">NCTC11544_02973</name>
</gene>
<dbReference type="AlphaFoldDB" id="A0A379ZVU9"/>
<dbReference type="GO" id="GO:0006094">
    <property type="term" value="P:gluconeogenesis"/>
    <property type="evidence" value="ECO:0007669"/>
    <property type="project" value="UniProtKB-KW"/>
</dbReference>
<dbReference type="InterPro" id="IPR014710">
    <property type="entry name" value="RmlC-like_jellyroll"/>
</dbReference>
<keyword evidence="5" id="KW-0324">Glycolysis</keyword>
<dbReference type="GO" id="GO:0006096">
    <property type="term" value="P:glycolytic process"/>
    <property type="evidence" value="ECO:0007669"/>
    <property type="project" value="UniProtKB-UniPathway"/>
</dbReference>
<organism evidence="8 9">
    <name type="scientific">Serratia quinivorans</name>
    <dbReference type="NCBI Taxonomy" id="137545"/>
    <lineage>
        <taxon>Bacteria</taxon>
        <taxon>Pseudomonadati</taxon>
        <taxon>Pseudomonadota</taxon>
        <taxon>Gammaproteobacteria</taxon>
        <taxon>Enterobacterales</taxon>
        <taxon>Yersiniaceae</taxon>
        <taxon>Serratia</taxon>
    </lineage>
</organism>
<dbReference type="GO" id="GO:0005737">
    <property type="term" value="C:cytoplasm"/>
    <property type="evidence" value="ECO:0007669"/>
    <property type="project" value="InterPro"/>
</dbReference>
<evidence type="ECO:0000256" key="6">
    <source>
        <dbReference type="ARBA" id="ARBA00029321"/>
    </source>
</evidence>
<dbReference type="EMBL" id="UGYN01000002">
    <property type="protein sequence ID" value="SUI68363.1"/>
    <property type="molecule type" value="Genomic_DNA"/>
</dbReference>
<dbReference type="UniPathway" id="UPA00109">
    <property type="reaction ID" value="UER00181"/>
</dbReference>
<evidence type="ECO:0000313" key="8">
    <source>
        <dbReference type="EMBL" id="SUI68363.1"/>
    </source>
</evidence>
<evidence type="ECO:0000256" key="4">
    <source>
        <dbReference type="ARBA" id="ARBA00022432"/>
    </source>
</evidence>
<evidence type="ECO:0000256" key="3">
    <source>
        <dbReference type="ARBA" id="ARBA00011952"/>
    </source>
</evidence>
<dbReference type="SUPFAM" id="SSF51182">
    <property type="entry name" value="RmlC-like cupins"/>
    <property type="match status" value="1"/>
</dbReference>
<sequence length="260" mass="29565">MSDSMLRFGLDVSISDHPMGFGYGDDVIGPLPEIRTLEQIRRSLRDPDCSGPEQVYAIAMDVAKQQHLAELKKRMLLFGIVTYAKGQLGQEPVRSQGHVHRISVHSGWSPPELYEIWQGKAIIYMQERVEREPGRCFAVHAGPGEKVLVPPGWAHATISADPHQPLTFAAWCDREYGFEYDAVREYKGLAWYPLLQGSNIVWQQNPRYQSGRLHAIGPRQYHEFGLSDAPLYSQFEADPARFQFISKPGSVAEKWQRFEP</sequence>
<dbReference type="InterPro" id="IPR010551">
    <property type="entry name" value="G6P_isomerase_prok"/>
</dbReference>
<feature type="domain" description="Glucose-6-phosphate isomerase prokaryote" evidence="7">
    <location>
        <begin position="53"/>
        <end position="205"/>
    </location>
</feature>
<dbReference type="EC" id="5.3.1.9" evidence="3"/>
<dbReference type="InterPro" id="IPR011051">
    <property type="entry name" value="RmlC_Cupin_sf"/>
</dbReference>
<evidence type="ECO:0000256" key="1">
    <source>
        <dbReference type="ARBA" id="ARBA00004926"/>
    </source>
</evidence>
<evidence type="ECO:0000256" key="2">
    <source>
        <dbReference type="ARBA" id="ARBA00006542"/>
    </source>
</evidence>
<reference evidence="8 9" key="1">
    <citation type="submission" date="2018-06" db="EMBL/GenBank/DDBJ databases">
        <authorList>
            <consortium name="Pathogen Informatics"/>
            <person name="Doyle S."/>
        </authorList>
    </citation>
    <scope>NUCLEOTIDE SEQUENCE [LARGE SCALE GENOMIC DNA]</scope>
    <source>
        <strain evidence="8 9">NCTC11544</strain>
    </source>
</reference>
<comment type="catalytic activity">
    <reaction evidence="6">
        <text>alpha-D-glucose 6-phosphate = beta-D-fructose 6-phosphate</text>
        <dbReference type="Rhea" id="RHEA:11816"/>
        <dbReference type="ChEBI" id="CHEBI:57634"/>
        <dbReference type="ChEBI" id="CHEBI:58225"/>
        <dbReference type="EC" id="5.3.1.9"/>
    </reaction>
</comment>
<dbReference type="Gene3D" id="2.60.120.10">
    <property type="entry name" value="Jelly Rolls"/>
    <property type="match status" value="1"/>
</dbReference>
<keyword evidence="8" id="KW-0413">Isomerase</keyword>
<evidence type="ECO:0000259" key="7">
    <source>
        <dbReference type="Pfam" id="PF06560"/>
    </source>
</evidence>
<dbReference type="Pfam" id="PF06560">
    <property type="entry name" value="GPI"/>
    <property type="match status" value="1"/>
</dbReference>